<protein>
    <submittedName>
        <fullName evidence="1">Uncharacterized protein</fullName>
    </submittedName>
</protein>
<comment type="caution">
    <text evidence="1">The sequence shown here is derived from an EMBL/GenBank/DDBJ whole genome shotgun (WGS) entry which is preliminary data.</text>
</comment>
<keyword evidence="2" id="KW-1185">Reference proteome</keyword>
<accession>A0A7K1TKE6</accession>
<organism evidence="1 2">
    <name type="scientific">Hymenobacter ginkgonis</name>
    <dbReference type="NCBI Taxonomy" id="2682976"/>
    <lineage>
        <taxon>Bacteria</taxon>
        <taxon>Pseudomonadati</taxon>
        <taxon>Bacteroidota</taxon>
        <taxon>Cytophagia</taxon>
        <taxon>Cytophagales</taxon>
        <taxon>Hymenobacteraceae</taxon>
        <taxon>Hymenobacter</taxon>
    </lineage>
</organism>
<evidence type="ECO:0000313" key="1">
    <source>
        <dbReference type="EMBL" id="MVN78887.1"/>
    </source>
</evidence>
<dbReference type="RefSeq" id="WP_157569451.1">
    <property type="nucleotide sequence ID" value="NZ_WQKZ01000007.1"/>
</dbReference>
<evidence type="ECO:0000313" key="2">
    <source>
        <dbReference type="Proteomes" id="UP000441336"/>
    </source>
</evidence>
<sequence>MAVMQTNELLADHQLFSQALWARPLFAQVRPLYVRLHSPATREAEFEVLLADLLHHPHLVQGQRLRFFAPPDSSVLLTQPYAAPRRLDSTSFAPCDLLTPAHYHQL</sequence>
<proteinExistence type="predicted"/>
<gene>
    <name evidence="1" type="ORF">GO988_21360</name>
</gene>
<name>A0A7K1TKE6_9BACT</name>
<dbReference type="EMBL" id="WQKZ01000007">
    <property type="protein sequence ID" value="MVN78887.1"/>
    <property type="molecule type" value="Genomic_DNA"/>
</dbReference>
<reference evidence="1 2" key="1">
    <citation type="submission" date="2019-12" db="EMBL/GenBank/DDBJ databases">
        <title>Hymenobacter sp. HMF4947 Genome sequencing and assembly.</title>
        <authorList>
            <person name="Kang H."/>
            <person name="Cha I."/>
            <person name="Kim H."/>
            <person name="Joh K."/>
        </authorList>
    </citation>
    <scope>NUCLEOTIDE SEQUENCE [LARGE SCALE GENOMIC DNA]</scope>
    <source>
        <strain evidence="1 2">HMF4947</strain>
    </source>
</reference>
<dbReference type="AlphaFoldDB" id="A0A7K1TKE6"/>
<dbReference type="Proteomes" id="UP000441336">
    <property type="component" value="Unassembled WGS sequence"/>
</dbReference>